<gene>
    <name evidence="9" type="ORF">MGAL_10B087984</name>
</gene>
<dbReference type="Gene3D" id="2.60.40.380">
    <property type="entry name" value="Purple acid phosphatase-like, N-terminal"/>
    <property type="match status" value="1"/>
</dbReference>
<evidence type="ECO:0000256" key="3">
    <source>
        <dbReference type="RuleBase" id="RU361203"/>
    </source>
</evidence>
<protein>
    <recommendedName>
        <fullName evidence="3">Purple acid phosphatase</fullName>
        <ecNumber evidence="3">3.1.3.2</ecNumber>
    </recommendedName>
</protein>
<reference evidence="9" key="1">
    <citation type="submission" date="2018-11" db="EMBL/GenBank/DDBJ databases">
        <authorList>
            <person name="Alioto T."/>
            <person name="Alioto T."/>
        </authorList>
    </citation>
    <scope>NUCLEOTIDE SEQUENCE</scope>
</reference>
<evidence type="ECO:0000256" key="5">
    <source>
        <dbReference type="SAM" id="Phobius"/>
    </source>
</evidence>
<name>A0A8B6BW30_MYTGA</name>
<dbReference type="InterPro" id="IPR029052">
    <property type="entry name" value="Metallo-depent_PP-like"/>
</dbReference>
<evidence type="ECO:0000256" key="2">
    <source>
        <dbReference type="ARBA" id="ARBA00023180"/>
    </source>
</evidence>
<dbReference type="Gene3D" id="3.60.21.10">
    <property type="match status" value="1"/>
</dbReference>
<evidence type="ECO:0000259" key="8">
    <source>
        <dbReference type="Pfam" id="PF16656"/>
    </source>
</evidence>
<keyword evidence="5" id="KW-0472">Membrane</keyword>
<dbReference type="EC" id="3.1.3.2" evidence="3"/>
<feature type="region of interest" description="Disordered" evidence="4">
    <location>
        <begin position="551"/>
        <end position="577"/>
    </location>
</feature>
<feature type="transmembrane region" description="Helical" evidence="5">
    <location>
        <begin position="500"/>
        <end position="521"/>
    </location>
</feature>
<evidence type="ECO:0000256" key="1">
    <source>
        <dbReference type="ARBA" id="ARBA00022729"/>
    </source>
</evidence>
<keyword evidence="3" id="KW-0378">Hydrolase</keyword>
<comment type="caution">
    <text evidence="9">The sequence shown here is derived from an EMBL/GenBank/DDBJ whole genome shotgun (WGS) entry which is preliminary data.</text>
</comment>
<evidence type="ECO:0000259" key="7">
    <source>
        <dbReference type="Pfam" id="PF14008"/>
    </source>
</evidence>
<dbReference type="InterPro" id="IPR041792">
    <property type="entry name" value="MPP_PAP"/>
</dbReference>
<feature type="domain" description="Purple acid phosphatase C-terminal" evidence="7">
    <location>
        <begin position="361"/>
        <end position="423"/>
    </location>
</feature>
<feature type="chain" id="PRO_5033111715" description="Purple acid phosphatase" evidence="3">
    <location>
        <begin position="21"/>
        <end position="577"/>
    </location>
</feature>
<evidence type="ECO:0000256" key="4">
    <source>
        <dbReference type="SAM" id="MobiDB-lite"/>
    </source>
</evidence>
<dbReference type="CDD" id="cd00839">
    <property type="entry name" value="MPP_PAPs"/>
    <property type="match status" value="1"/>
</dbReference>
<dbReference type="Pfam" id="PF16656">
    <property type="entry name" value="Pur_ac_phosph_N"/>
    <property type="match status" value="1"/>
</dbReference>
<keyword evidence="10" id="KW-1185">Reference proteome</keyword>
<dbReference type="InterPro" id="IPR004843">
    <property type="entry name" value="Calcineurin-like_PHP"/>
</dbReference>
<keyword evidence="5" id="KW-0812">Transmembrane</keyword>
<comment type="similarity">
    <text evidence="3">Belongs to the metallophosphoesterase superfamily. Purple acid phosphatase family.</text>
</comment>
<dbReference type="InterPro" id="IPR015914">
    <property type="entry name" value="PAPs_N"/>
</dbReference>
<keyword evidence="5" id="KW-1133">Transmembrane helix</keyword>
<organism evidence="9 10">
    <name type="scientific">Mytilus galloprovincialis</name>
    <name type="common">Mediterranean mussel</name>
    <dbReference type="NCBI Taxonomy" id="29158"/>
    <lineage>
        <taxon>Eukaryota</taxon>
        <taxon>Metazoa</taxon>
        <taxon>Spiralia</taxon>
        <taxon>Lophotrochozoa</taxon>
        <taxon>Mollusca</taxon>
        <taxon>Bivalvia</taxon>
        <taxon>Autobranchia</taxon>
        <taxon>Pteriomorphia</taxon>
        <taxon>Mytilida</taxon>
        <taxon>Mytiloidea</taxon>
        <taxon>Mytilidae</taxon>
        <taxon>Mytilinae</taxon>
        <taxon>Mytilus</taxon>
    </lineage>
</organism>
<proteinExistence type="inferred from homology"/>
<comment type="catalytic activity">
    <reaction evidence="3">
        <text>a phosphate monoester + H2O = an alcohol + phosphate</text>
        <dbReference type="Rhea" id="RHEA:15017"/>
        <dbReference type="ChEBI" id="CHEBI:15377"/>
        <dbReference type="ChEBI" id="CHEBI:30879"/>
        <dbReference type="ChEBI" id="CHEBI:43474"/>
        <dbReference type="ChEBI" id="CHEBI:67140"/>
        <dbReference type="EC" id="3.1.3.2"/>
    </reaction>
</comment>
<dbReference type="GO" id="GO:0046872">
    <property type="term" value="F:metal ion binding"/>
    <property type="evidence" value="ECO:0007669"/>
    <property type="project" value="InterPro"/>
</dbReference>
<dbReference type="SUPFAM" id="SSF49363">
    <property type="entry name" value="Purple acid phosphatase, N-terminal domain"/>
    <property type="match status" value="1"/>
</dbReference>
<keyword evidence="1 3" id="KW-0732">Signal</keyword>
<dbReference type="EMBL" id="UYJE01000813">
    <property type="protein sequence ID" value="VDH96772.1"/>
    <property type="molecule type" value="Genomic_DNA"/>
</dbReference>
<feature type="signal peptide" evidence="3">
    <location>
        <begin position="1"/>
        <end position="20"/>
    </location>
</feature>
<dbReference type="GO" id="GO:0003993">
    <property type="term" value="F:acid phosphatase activity"/>
    <property type="evidence" value="ECO:0007669"/>
    <property type="project" value="UniProtKB-EC"/>
</dbReference>
<keyword evidence="2" id="KW-0325">Glycoprotein</keyword>
<dbReference type="SUPFAM" id="SSF56300">
    <property type="entry name" value="Metallo-dependent phosphatases"/>
    <property type="match status" value="1"/>
</dbReference>
<sequence length="577" mass="65004">MEICIWIGIFLFYIPNFSSSLTHYQIQETKVPCHPCHVHLSYGDSPSDITVMWATDQNCNSTLSYGTDPWNYHNTIDADMTHFDHPTSNGLTCIYRVPLKNLQPNTTYFYRPTSGGISSGPHFFKTPEQATNITPEFLICGNHGGDEEDSIPYIDTEVLSGQYDAVLHVGNFAPDQKNKTDENTTICYPRSGDFYMSMMSNMAARIPHMATPGNHVTGDLFSQYRHWFSMPGTSWPIPLDRMWYSFDIGPVHFISYSTEVYFLDNELYIQAQNNWLIQDLTSINLNRTAHPWIVAFGHRPMYCSSGDDCATSDSKVRKGLENIFFTYGVDVIIQGHGHSYERLFPLYQGQVLSNDYNNPKGPVQLITGTSNDQVNVKSETTQPWSALRIGREGLNSFSRMKVYNTTHLMWEQISPKDKKVLDSIWIIQERHGPFIAPKPKEPISKPKVNIKGDTPVSNKDESEKIPSKATDTASATGNENTSGKPSSSVVEFFDQTSNKVLVGVGVGIISLALIISVVVLIKKKQRIRSYRRWDATVDYGRKFYSAYSQVGKDEKDGSDFEVDSTEGNPSSKLLADK</sequence>
<feature type="domain" description="Purple acid phosphatase N-terminal" evidence="8">
    <location>
        <begin position="35"/>
        <end position="126"/>
    </location>
</feature>
<dbReference type="OrthoDB" id="45007at2759"/>
<dbReference type="InterPro" id="IPR025733">
    <property type="entry name" value="PAPs_C"/>
</dbReference>
<dbReference type="InterPro" id="IPR008963">
    <property type="entry name" value="Purple_acid_Pase-like_N"/>
</dbReference>
<evidence type="ECO:0000259" key="6">
    <source>
        <dbReference type="Pfam" id="PF00149"/>
    </source>
</evidence>
<dbReference type="Proteomes" id="UP000596742">
    <property type="component" value="Unassembled WGS sequence"/>
</dbReference>
<evidence type="ECO:0000313" key="9">
    <source>
        <dbReference type="EMBL" id="VDH96772.1"/>
    </source>
</evidence>
<accession>A0A8B6BW30</accession>
<dbReference type="PANTHER" id="PTHR45867:SF10">
    <property type="entry name" value="PURPLE ACID PHOSPHATASE"/>
    <property type="match status" value="1"/>
</dbReference>
<dbReference type="AlphaFoldDB" id="A0A8B6BW30"/>
<dbReference type="Pfam" id="PF00149">
    <property type="entry name" value="Metallophos"/>
    <property type="match status" value="1"/>
</dbReference>
<dbReference type="Pfam" id="PF14008">
    <property type="entry name" value="Metallophos_C"/>
    <property type="match status" value="1"/>
</dbReference>
<feature type="region of interest" description="Disordered" evidence="4">
    <location>
        <begin position="436"/>
        <end position="488"/>
    </location>
</feature>
<feature type="domain" description="Calcineurin-like phosphoesterase" evidence="6">
    <location>
        <begin position="160"/>
        <end position="340"/>
    </location>
</feature>
<dbReference type="PANTHER" id="PTHR45867">
    <property type="entry name" value="PURPLE ACID PHOSPHATASE"/>
    <property type="match status" value="1"/>
</dbReference>
<evidence type="ECO:0000313" key="10">
    <source>
        <dbReference type="Proteomes" id="UP000596742"/>
    </source>
</evidence>
<feature type="compositionally biased region" description="Polar residues" evidence="4">
    <location>
        <begin position="469"/>
        <end position="488"/>
    </location>
</feature>